<protein>
    <submittedName>
        <fullName evidence="6">Acyl-CoA reductase</fullName>
    </submittedName>
</protein>
<dbReference type="AlphaFoldDB" id="A0A1G7X813"/>
<feature type="active site" evidence="3">
    <location>
        <position position="250"/>
    </location>
</feature>
<evidence type="ECO:0000313" key="7">
    <source>
        <dbReference type="Proteomes" id="UP000199009"/>
    </source>
</evidence>
<keyword evidence="7" id="KW-1185">Reference proteome</keyword>
<comment type="similarity">
    <text evidence="1 4">Belongs to the aldehyde dehydrogenase family.</text>
</comment>
<evidence type="ECO:0000256" key="2">
    <source>
        <dbReference type="ARBA" id="ARBA00023002"/>
    </source>
</evidence>
<dbReference type="InterPro" id="IPR016160">
    <property type="entry name" value="Ald_DH_CS_CYS"/>
</dbReference>
<evidence type="ECO:0000259" key="5">
    <source>
        <dbReference type="Pfam" id="PF00171"/>
    </source>
</evidence>
<dbReference type="InterPro" id="IPR029510">
    <property type="entry name" value="Ald_DH_CS_GLU"/>
</dbReference>
<name>A0A1G7X813_9MICO</name>
<dbReference type="EMBL" id="LT629692">
    <property type="protein sequence ID" value="SDG80359.1"/>
    <property type="molecule type" value="Genomic_DNA"/>
</dbReference>
<evidence type="ECO:0000313" key="6">
    <source>
        <dbReference type="EMBL" id="SDG80359.1"/>
    </source>
</evidence>
<accession>A0A1G7X813</accession>
<dbReference type="SUPFAM" id="SSF53720">
    <property type="entry name" value="ALDH-like"/>
    <property type="match status" value="1"/>
</dbReference>
<keyword evidence="2 4" id="KW-0560">Oxidoreductase</keyword>
<reference evidence="6 7" key="1">
    <citation type="submission" date="2016-10" db="EMBL/GenBank/DDBJ databases">
        <authorList>
            <person name="de Groot N.N."/>
        </authorList>
    </citation>
    <scope>NUCLEOTIDE SEQUENCE [LARGE SCALE GENOMIC DNA]</scope>
    <source>
        <strain evidence="6 7">DSM 23142</strain>
    </source>
</reference>
<dbReference type="InterPro" id="IPR016161">
    <property type="entry name" value="Ald_DH/histidinol_DH"/>
</dbReference>
<dbReference type="InterPro" id="IPR015590">
    <property type="entry name" value="Aldehyde_DH_dom"/>
</dbReference>
<sequence length="476" mass="49851">MSDSTSTSAPEVALIERVQSAPGSGREILDPATGALVGHAPVHSVGDLDDAIERARRAQPGWDALGHAERSALMLKAADAIDEHAEALARLLSREQGKPLNGPNARFELGACSAWLKTSATTILEAEVIIDDGDAHAVLTYKPVGVVGAIGPWNWPLMITIWQIGPALRMGNTVVVKPSEYTPLSVLALLAVLNEVLPADVLIGISGDREVGARLSSHPDIDKIMFTGSTATGRRIIENSAGNLARLTLELGGNDAGIVLPGTDPEAIAGDLFWGAFINTGQTCAALKRLYVHDSIYEEVIAALAAVAGQMPMGPGLDEDNMLGPLQNKQQFDIVSRLVEDAKTHGGRVITGGSPATDLGPLFYPITIVADVTDGVALVDEEQFGPALPVIKYFDVEDAIASANGLDVGLGASVWGSDRDEARRIASRIQSGTVWINSHGGVHPMIPFGGVKSSGYGLEFGVEGLKAVAVPQIING</sequence>
<dbReference type="PROSITE" id="PS00070">
    <property type="entry name" value="ALDEHYDE_DEHYDR_CYS"/>
    <property type="match status" value="1"/>
</dbReference>
<dbReference type="RefSeq" id="WP_091487933.1">
    <property type="nucleotide sequence ID" value="NZ_LT629692.1"/>
</dbReference>
<dbReference type="PANTHER" id="PTHR11699">
    <property type="entry name" value="ALDEHYDE DEHYDROGENASE-RELATED"/>
    <property type="match status" value="1"/>
</dbReference>
<dbReference type="PROSITE" id="PS00687">
    <property type="entry name" value="ALDEHYDE_DEHYDR_GLU"/>
    <property type="match status" value="1"/>
</dbReference>
<dbReference type="CDD" id="cd07106">
    <property type="entry name" value="ALDH_AldA-AAD23400"/>
    <property type="match status" value="1"/>
</dbReference>
<dbReference type="STRING" id="370764.SAMN04489810_1338"/>
<organism evidence="6 7">
    <name type="scientific">Microbacterium pygmaeum</name>
    <dbReference type="NCBI Taxonomy" id="370764"/>
    <lineage>
        <taxon>Bacteria</taxon>
        <taxon>Bacillati</taxon>
        <taxon>Actinomycetota</taxon>
        <taxon>Actinomycetes</taxon>
        <taxon>Micrococcales</taxon>
        <taxon>Microbacteriaceae</taxon>
        <taxon>Microbacterium</taxon>
    </lineage>
</organism>
<dbReference type="GO" id="GO:0016620">
    <property type="term" value="F:oxidoreductase activity, acting on the aldehyde or oxo group of donors, NAD or NADP as acceptor"/>
    <property type="evidence" value="ECO:0007669"/>
    <property type="project" value="InterPro"/>
</dbReference>
<dbReference type="OrthoDB" id="6882680at2"/>
<proteinExistence type="inferred from homology"/>
<dbReference type="Pfam" id="PF00171">
    <property type="entry name" value="Aldedh"/>
    <property type="match status" value="1"/>
</dbReference>
<dbReference type="Proteomes" id="UP000199009">
    <property type="component" value="Chromosome I"/>
</dbReference>
<dbReference type="InterPro" id="IPR016162">
    <property type="entry name" value="Ald_DH_N"/>
</dbReference>
<gene>
    <name evidence="6" type="ORF">SAMN04489810_1338</name>
</gene>
<dbReference type="InterPro" id="IPR016163">
    <property type="entry name" value="Ald_DH_C"/>
</dbReference>
<feature type="domain" description="Aldehyde dehydrogenase" evidence="5">
    <location>
        <begin position="26"/>
        <end position="468"/>
    </location>
</feature>
<dbReference type="FunFam" id="3.40.605.10:FF:000007">
    <property type="entry name" value="NAD/NADP-dependent betaine aldehyde dehydrogenase"/>
    <property type="match status" value="1"/>
</dbReference>
<evidence type="ECO:0000256" key="1">
    <source>
        <dbReference type="ARBA" id="ARBA00009986"/>
    </source>
</evidence>
<dbReference type="Gene3D" id="3.40.605.10">
    <property type="entry name" value="Aldehyde Dehydrogenase, Chain A, domain 1"/>
    <property type="match status" value="1"/>
</dbReference>
<dbReference type="InterPro" id="IPR044086">
    <property type="entry name" value="LUC3-like"/>
</dbReference>
<evidence type="ECO:0000256" key="4">
    <source>
        <dbReference type="RuleBase" id="RU003345"/>
    </source>
</evidence>
<evidence type="ECO:0000256" key="3">
    <source>
        <dbReference type="PROSITE-ProRule" id="PRU10007"/>
    </source>
</evidence>
<dbReference type="Gene3D" id="3.40.309.10">
    <property type="entry name" value="Aldehyde Dehydrogenase, Chain A, domain 2"/>
    <property type="match status" value="1"/>
</dbReference>